<dbReference type="Proteomes" id="UP000076923">
    <property type="component" value="Unassembled WGS sequence"/>
</dbReference>
<dbReference type="Pfam" id="PF16657">
    <property type="entry name" value="Malt_amylase_C"/>
    <property type="match status" value="1"/>
</dbReference>
<keyword evidence="3" id="KW-1185">Reference proteome</keyword>
<dbReference type="GO" id="GO:0009313">
    <property type="term" value="P:oligosaccharide catabolic process"/>
    <property type="evidence" value="ECO:0007669"/>
    <property type="project" value="TreeGrafter"/>
</dbReference>
<accession>A0A176TCL6</accession>
<reference evidence="2 3" key="1">
    <citation type="submission" date="2016-02" db="EMBL/GenBank/DDBJ databases">
        <title>Draft genome sequence of Polaribacter atrinae KACC17473.</title>
        <authorList>
            <person name="Shin S.-K."/>
            <person name="Yi H."/>
        </authorList>
    </citation>
    <scope>NUCLEOTIDE SEQUENCE [LARGE SCALE GENOMIC DNA]</scope>
    <source>
        <strain evidence="2 3">KACC 17473</strain>
    </source>
</reference>
<dbReference type="PROSITE" id="PS51257">
    <property type="entry name" value="PROKAR_LIPOPROTEIN"/>
    <property type="match status" value="1"/>
</dbReference>
<dbReference type="InterPro" id="IPR013780">
    <property type="entry name" value="Glyco_hydro_b"/>
</dbReference>
<proteinExistence type="predicted"/>
<evidence type="ECO:0000259" key="1">
    <source>
        <dbReference type="SMART" id="SM00642"/>
    </source>
</evidence>
<dbReference type="EMBL" id="LVWE01000013">
    <property type="protein sequence ID" value="OAD45612.1"/>
    <property type="molecule type" value="Genomic_DNA"/>
</dbReference>
<evidence type="ECO:0000313" key="2">
    <source>
        <dbReference type="EMBL" id="OAD45612.1"/>
    </source>
</evidence>
<dbReference type="Gene3D" id="2.60.40.1180">
    <property type="entry name" value="Golgi alpha-mannosidase II"/>
    <property type="match status" value="1"/>
</dbReference>
<organism evidence="2 3">
    <name type="scientific">Polaribacter atrinae</name>
    <dbReference type="NCBI Taxonomy" id="1333662"/>
    <lineage>
        <taxon>Bacteria</taxon>
        <taxon>Pseudomonadati</taxon>
        <taxon>Bacteroidota</taxon>
        <taxon>Flavobacteriia</taxon>
        <taxon>Flavobacteriales</taxon>
        <taxon>Flavobacteriaceae</taxon>
    </lineage>
</organism>
<dbReference type="SMART" id="SM00642">
    <property type="entry name" value="Aamy"/>
    <property type="match status" value="1"/>
</dbReference>
<comment type="caution">
    <text evidence="2">The sequence shown here is derived from an EMBL/GenBank/DDBJ whole genome shotgun (WGS) entry which is preliminary data.</text>
</comment>
<dbReference type="STRING" id="1333662.LPB303_06455"/>
<dbReference type="GO" id="GO:0004556">
    <property type="term" value="F:alpha-amylase activity"/>
    <property type="evidence" value="ECO:0007669"/>
    <property type="project" value="TreeGrafter"/>
</dbReference>
<dbReference type="PANTHER" id="PTHR10357:SF179">
    <property type="entry name" value="NEUTRAL AND BASIC AMINO ACID TRANSPORT PROTEIN RBAT"/>
    <property type="match status" value="1"/>
</dbReference>
<evidence type="ECO:0000313" key="3">
    <source>
        <dbReference type="Proteomes" id="UP000076923"/>
    </source>
</evidence>
<dbReference type="SUPFAM" id="SSF51445">
    <property type="entry name" value="(Trans)glycosidases"/>
    <property type="match status" value="1"/>
</dbReference>
<dbReference type="Gene3D" id="3.20.20.80">
    <property type="entry name" value="Glycosidases"/>
    <property type="match status" value="1"/>
</dbReference>
<dbReference type="Pfam" id="PF00128">
    <property type="entry name" value="Alpha-amylase"/>
    <property type="match status" value="2"/>
</dbReference>
<dbReference type="CDD" id="cd11313">
    <property type="entry name" value="AmyAc_arch_bac_AmyA"/>
    <property type="match status" value="1"/>
</dbReference>
<feature type="domain" description="Glycosyl hydrolase family 13 catalytic" evidence="1">
    <location>
        <begin position="57"/>
        <end position="372"/>
    </location>
</feature>
<name>A0A176TCL6_9FLAO</name>
<dbReference type="SUPFAM" id="SSF51011">
    <property type="entry name" value="Glycosyl hydrolase domain"/>
    <property type="match status" value="1"/>
</dbReference>
<dbReference type="InterPro" id="IPR017853">
    <property type="entry name" value="GH"/>
</dbReference>
<protein>
    <recommendedName>
        <fullName evidence="1">Glycosyl hydrolase family 13 catalytic domain-containing protein</fullName>
    </recommendedName>
</protein>
<dbReference type="InterPro" id="IPR006047">
    <property type="entry name" value="GH13_cat_dom"/>
</dbReference>
<dbReference type="AlphaFoldDB" id="A0A176TCL6"/>
<dbReference type="RefSeq" id="WP_068448999.1">
    <property type="nucleotide sequence ID" value="NZ_CP150660.1"/>
</dbReference>
<dbReference type="OrthoDB" id="9805159at2"/>
<dbReference type="PANTHER" id="PTHR10357">
    <property type="entry name" value="ALPHA-AMYLASE FAMILY MEMBER"/>
    <property type="match status" value="1"/>
</dbReference>
<gene>
    <name evidence="2" type="ORF">LPB303_06455</name>
</gene>
<sequence length="456" mass="51346">MNFHKITFLVIILFGLFSCQKSDESIQATDDNQDAEYTQYGTPFTGTPLNNDIILYEVNLRAFSSSGNLQGVIQKMDHIESLGTNVIWLMPIHPVGQINSVNSPYSVKDYKAIGTEYGNLENLRQLTEEAHSRGIAVIMDWVANHTSWDNEWINNTSWYTQDNNGNIISPAGTNWQDVADLNFNNNDMRDAMIDAMKYWIYEANIDGFRCDFADGIPFDFWSEAISSINTISNKDYIFFAEGNRADHFNAGFDLNFGWGSYAAIKNVFNGQSASQVFTANTNGYNGTPNNKHWVRFTTNHDESAWDATPINLFNGNKGALAASVVTVFTGGVPLIYGGQEVGVSENIPFFSNSTFNWNANQELLNSYQDLFQFYSQSSVAKRGQNTVYSNSEIVSFKKVLGNEEIVVIVNVRNTDINFNLPNELENTNWVDALSQNMVSLTSQLSLEPYQFYILKQ</sequence>
<dbReference type="InterPro" id="IPR032091">
    <property type="entry name" value="Malt_amylase-like_C"/>
</dbReference>